<evidence type="ECO:0000313" key="2">
    <source>
        <dbReference type="Proteomes" id="UP000187735"/>
    </source>
</evidence>
<name>A0A1P8WRK5_9PLAN</name>
<dbReference type="GO" id="GO:0032259">
    <property type="term" value="P:methylation"/>
    <property type="evidence" value="ECO:0007669"/>
    <property type="project" value="UniProtKB-KW"/>
</dbReference>
<organism evidence="1 2">
    <name type="scientific">Fuerstiella marisgermanici</name>
    <dbReference type="NCBI Taxonomy" id="1891926"/>
    <lineage>
        <taxon>Bacteria</taxon>
        <taxon>Pseudomonadati</taxon>
        <taxon>Planctomycetota</taxon>
        <taxon>Planctomycetia</taxon>
        <taxon>Planctomycetales</taxon>
        <taxon>Planctomycetaceae</taxon>
        <taxon>Fuerstiella</taxon>
    </lineage>
</organism>
<dbReference type="AlphaFoldDB" id="A0A1P8WRK5"/>
<keyword evidence="2" id="KW-1185">Reference proteome</keyword>
<dbReference type="Proteomes" id="UP000187735">
    <property type="component" value="Chromosome"/>
</dbReference>
<dbReference type="Pfam" id="PF03692">
    <property type="entry name" value="CxxCxxCC"/>
    <property type="match status" value="1"/>
</dbReference>
<dbReference type="InterPro" id="IPR005358">
    <property type="entry name" value="Puta_zinc/iron-chelating_dom"/>
</dbReference>
<keyword evidence="1" id="KW-0969">Cilium</keyword>
<keyword evidence="1" id="KW-0489">Methyltransferase</keyword>
<proteinExistence type="predicted"/>
<keyword evidence="1" id="KW-0808">Transferase</keyword>
<dbReference type="OrthoDB" id="9810361at2"/>
<keyword evidence="1" id="KW-0282">Flagellum</keyword>
<gene>
    <name evidence="1" type="ORF">Fuma_06362</name>
</gene>
<protein>
    <submittedName>
        <fullName evidence="1">Flagellin N-methylase</fullName>
    </submittedName>
</protein>
<accession>A0A1P8WRK5</accession>
<dbReference type="EMBL" id="CP017641">
    <property type="protein sequence ID" value="APZ96689.1"/>
    <property type="molecule type" value="Genomic_DNA"/>
</dbReference>
<reference evidence="1 2" key="1">
    <citation type="journal article" date="2016" name="Front. Microbiol.">
        <title>Fuerstia marisgermanicae gen. nov., sp. nov., an Unusual Member of the Phylum Planctomycetes from the German Wadden Sea.</title>
        <authorList>
            <person name="Kohn T."/>
            <person name="Heuer A."/>
            <person name="Jogler M."/>
            <person name="Vollmers J."/>
            <person name="Boedeker C."/>
            <person name="Bunk B."/>
            <person name="Rast P."/>
            <person name="Borchert D."/>
            <person name="Glockner I."/>
            <person name="Freese H.M."/>
            <person name="Klenk H.P."/>
            <person name="Overmann J."/>
            <person name="Kaster A.K."/>
            <person name="Rohde M."/>
            <person name="Wiegand S."/>
            <person name="Jogler C."/>
        </authorList>
    </citation>
    <scope>NUCLEOTIDE SEQUENCE [LARGE SCALE GENOMIC DNA]</scope>
    <source>
        <strain evidence="1 2">NH11</strain>
    </source>
</reference>
<keyword evidence="1" id="KW-0966">Cell projection</keyword>
<evidence type="ECO:0000313" key="1">
    <source>
        <dbReference type="EMBL" id="APZ96689.1"/>
    </source>
</evidence>
<dbReference type="STRING" id="1891926.Fuma_06362"/>
<dbReference type="RefSeq" id="WP_077027669.1">
    <property type="nucleotide sequence ID" value="NZ_CP017641.1"/>
</dbReference>
<sequence length="144" mass="16558">MTEQSSETAEPWYQDGLNFTCTQCGKCCTGAPGVVWVSEPEIKEIADYLDKPVGEIRLFHTRMLRGRVSLTEYQNGDCTFFDAEKRHCKVYPVRPMQCRTWPFWTSNLESREKWDEVCEECPGAGQGAFFSIEEVEERAAKVKI</sequence>
<dbReference type="KEGG" id="fmr:Fuma_06362"/>
<dbReference type="PANTHER" id="PTHR35866:SF1">
    <property type="entry name" value="YKGJ FAMILY CYSTEINE CLUSTER PROTEIN"/>
    <property type="match status" value="1"/>
</dbReference>
<dbReference type="GO" id="GO:0008168">
    <property type="term" value="F:methyltransferase activity"/>
    <property type="evidence" value="ECO:0007669"/>
    <property type="project" value="UniProtKB-KW"/>
</dbReference>
<dbReference type="PANTHER" id="PTHR35866">
    <property type="entry name" value="PUTATIVE-RELATED"/>
    <property type="match status" value="1"/>
</dbReference>